<dbReference type="AlphaFoldDB" id="A0A844L251"/>
<evidence type="ECO:0000259" key="1">
    <source>
        <dbReference type="Pfam" id="PF13614"/>
    </source>
</evidence>
<feature type="non-terminal residue" evidence="2">
    <location>
        <position position="155"/>
    </location>
</feature>
<dbReference type="PANTHER" id="PTHR13696">
    <property type="entry name" value="P-LOOP CONTAINING NUCLEOSIDE TRIPHOSPHATE HYDROLASE"/>
    <property type="match status" value="1"/>
</dbReference>
<gene>
    <name evidence="2" type="ORF">GMD52_14005</name>
</gene>
<dbReference type="Gene3D" id="3.40.50.300">
    <property type="entry name" value="P-loop containing nucleotide triphosphate hydrolases"/>
    <property type="match status" value="1"/>
</dbReference>
<evidence type="ECO:0000313" key="2">
    <source>
        <dbReference type="EMBL" id="MTS52638.1"/>
    </source>
</evidence>
<dbReference type="EMBL" id="WMZR01000021">
    <property type="protein sequence ID" value="MTS52638.1"/>
    <property type="molecule type" value="Genomic_DNA"/>
</dbReference>
<dbReference type="InterPro" id="IPR027417">
    <property type="entry name" value="P-loop_NTPase"/>
</dbReference>
<organism evidence="2 3">
    <name type="scientific">Ruthenibacterium lactatiformans</name>
    <dbReference type="NCBI Taxonomy" id="1550024"/>
    <lineage>
        <taxon>Bacteria</taxon>
        <taxon>Bacillati</taxon>
        <taxon>Bacillota</taxon>
        <taxon>Clostridia</taxon>
        <taxon>Eubacteriales</taxon>
        <taxon>Oscillospiraceae</taxon>
        <taxon>Ruthenibacterium</taxon>
    </lineage>
</organism>
<protein>
    <submittedName>
        <fullName evidence="2">AAA family ATPase</fullName>
    </submittedName>
</protein>
<feature type="domain" description="AAA" evidence="1">
    <location>
        <begin position="5"/>
        <end position="155"/>
    </location>
</feature>
<evidence type="ECO:0000313" key="3">
    <source>
        <dbReference type="Proteomes" id="UP000449193"/>
    </source>
</evidence>
<dbReference type="InterPro" id="IPR025669">
    <property type="entry name" value="AAA_dom"/>
</dbReference>
<dbReference type="RefSeq" id="WP_155202843.1">
    <property type="nucleotide sequence ID" value="NZ_WMZR01000021.1"/>
</dbReference>
<reference evidence="2 3" key="1">
    <citation type="journal article" date="2019" name="Nat. Med.">
        <title>A library of human gut bacterial isolates paired with longitudinal multiomics data enables mechanistic microbiome research.</title>
        <authorList>
            <person name="Poyet M."/>
            <person name="Groussin M."/>
            <person name="Gibbons S.M."/>
            <person name="Avila-Pacheco J."/>
            <person name="Jiang X."/>
            <person name="Kearney S.M."/>
            <person name="Perrotta A.R."/>
            <person name="Berdy B."/>
            <person name="Zhao S."/>
            <person name="Lieberman T.D."/>
            <person name="Swanson P.K."/>
            <person name="Smith M."/>
            <person name="Roesemann S."/>
            <person name="Alexander J.E."/>
            <person name="Rich S.A."/>
            <person name="Livny J."/>
            <person name="Vlamakis H."/>
            <person name="Clish C."/>
            <person name="Bullock K."/>
            <person name="Deik A."/>
            <person name="Scott J."/>
            <person name="Pierce K.A."/>
            <person name="Xavier R.J."/>
            <person name="Alm E.J."/>
        </authorList>
    </citation>
    <scope>NUCLEOTIDE SEQUENCE [LARGE SCALE GENOMIC DNA]</scope>
    <source>
        <strain evidence="2 3">BIOML-A7</strain>
    </source>
</reference>
<comment type="caution">
    <text evidence="2">The sequence shown here is derived from an EMBL/GenBank/DDBJ whole genome shotgun (WGS) entry which is preliminary data.</text>
</comment>
<sequence length="155" mass="17439">MNECKIVAVLNRKGGVCKTATTHNLGVALVQRGYRVLLVDCDTQRNLSISLGLNRPDEECYTLCELLQPLIDVEVDEVDIQNCIHHLENGVDFIPNKQALSTVEKQISTLDFRRECILFDALEDVRLDYDYILLDCMASLGMLAVNMMMACDTVL</sequence>
<accession>A0A844L251</accession>
<dbReference type="Pfam" id="PF13614">
    <property type="entry name" value="AAA_31"/>
    <property type="match status" value="1"/>
</dbReference>
<dbReference type="InterPro" id="IPR050678">
    <property type="entry name" value="DNA_Partitioning_ATPase"/>
</dbReference>
<dbReference type="SUPFAM" id="SSF52540">
    <property type="entry name" value="P-loop containing nucleoside triphosphate hydrolases"/>
    <property type="match status" value="1"/>
</dbReference>
<dbReference type="PANTHER" id="PTHR13696:SF99">
    <property type="entry name" value="COBYRINIC ACID AC-DIAMIDE SYNTHASE"/>
    <property type="match status" value="1"/>
</dbReference>
<dbReference type="Proteomes" id="UP000449193">
    <property type="component" value="Unassembled WGS sequence"/>
</dbReference>
<proteinExistence type="predicted"/>
<dbReference type="CDD" id="cd02042">
    <property type="entry name" value="ParAB_family"/>
    <property type="match status" value="1"/>
</dbReference>
<name>A0A844L251_9FIRM</name>